<feature type="non-terminal residue" evidence="2">
    <location>
        <position position="1"/>
    </location>
</feature>
<comment type="caution">
    <text evidence="2">The sequence shown here is derived from an EMBL/GenBank/DDBJ whole genome shotgun (WGS) entry which is preliminary data.</text>
</comment>
<dbReference type="AlphaFoldDB" id="K0RDQ4"/>
<proteinExistence type="predicted"/>
<organism evidence="2 3">
    <name type="scientific">Thalassiosira oceanica</name>
    <name type="common">Marine diatom</name>
    <dbReference type="NCBI Taxonomy" id="159749"/>
    <lineage>
        <taxon>Eukaryota</taxon>
        <taxon>Sar</taxon>
        <taxon>Stramenopiles</taxon>
        <taxon>Ochrophyta</taxon>
        <taxon>Bacillariophyta</taxon>
        <taxon>Coscinodiscophyceae</taxon>
        <taxon>Thalassiosirophycidae</taxon>
        <taxon>Thalassiosirales</taxon>
        <taxon>Thalassiosiraceae</taxon>
        <taxon>Thalassiosira</taxon>
    </lineage>
</organism>
<accession>K0RDQ4</accession>
<evidence type="ECO:0000313" key="2">
    <source>
        <dbReference type="EMBL" id="EJK51863.1"/>
    </source>
</evidence>
<feature type="region of interest" description="Disordered" evidence="1">
    <location>
        <begin position="294"/>
        <end position="316"/>
    </location>
</feature>
<evidence type="ECO:0000256" key="1">
    <source>
        <dbReference type="SAM" id="MobiDB-lite"/>
    </source>
</evidence>
<feature type="region of interest" description="Disordered" evidence="1">
    <location>
        <begin position="241"/>
        <end position="280"/>
    </location>
</feature>
<dbReference type="Proteomes" id="UP000266841">
    <property type="component" value="Unassembled WGS sequence"/>
</dbReference>
<name>K0RDQ4_THAOC</name>
<sequence length="316" mass="34770">SKSGISGFDWKSLEIHGVDSVGIHSGTKKATTPEGKLSLYLTRGGKPLPGKVRLWVPPLATCIYDGSWILGLVPYHQASPPCRPSGRAKPGLRLIGKPIGEVSRPLPGKVRHFHVQGMADLALYDRHVRGGRGPGRGSGALAVKGLVELTLLSDLEMSFFRRGSRTLVVEKGWEGSGQDPALHLFRQRNNLSFGFGNVIRSSIHSDHGAKLPIPADHIIHHQAGGREKCSRFNLFFSRPPTLRRQQQQQQERINKWRQAASRKGTEFPRPRSGGSGLYDRDVRAPYLGPWGPLPAGGLVLQDPTTFRSEPWSDLSR</sequence>
<dbReference type="EMBL" id="AGNL01040873">
    <property type="protein sequence ID" value="EJK51863.1"/>
    <property type="molecule type" value="Genomic_DNA"/>
</dbReference>
<keyword evidence="3" id="KW-1185">Reference proteome</keyword>
<protein>
    <submittedName>
        <fullName evidence="2">Uncharacterized protein</fullName>
    </submittedName>
</protein>
<evidence type="ECO:0000313" key="3">
    <source>
        <dbReference type="Proteomes" id="UP000266841"/>
    </source>
</evidence>
<dbReference type="eggNOG" id="ENOG502RVEY">
    <property type="taxonomic scope" value="Eukaryota"/>
</dbReference>
<reference evidence="2 3" key="1">
    <citation type="journal article" date="2012" name="Genome Biol.">
        <title>Genome and low-iron response of an oceanic diatom adapted to chronic iron limitation.</title>
        <authorList>
            <person name="Lommer M."/>
            <person name="Specht M."/>
            <person name="Roy A.S."/>
            <person name="Kraemer L."/>
            <person name="Andreson R."/>
            <person name="Gutowska M.A."/>
            <person name="Wolf J."/>
            <person name="Bergner S.V."/>
            <person name="Schilhabel M.B."/>
            <person name="Klostermeier U.C."/>
            <person name="Beiko R.G."/>
            <person name="Rosenstiel P."/>
            <person name="Hippler M."/>
            <person name="Laroche J."/>
        </authorList>
    </citation>
    <scope>NUCLEOTIDE SEQUENCE [LARGE SCALE GENOMIC DNA]</scope>
    <source>
        <strain evidence="2 3">CCMP1005</strain>
    </source>
</reference>
<gene>
    <name evidence="2" type="ORF">THAOC_28924</name>
</gene>